<dbReference type="InterPro" id="IPR036641">
    <property type="entry name" value="HPT_dom_sf"/>
</dbReference>
<dbReference type="eggNOG" id="COG0745">
    <property type="taxonomic scope" value="Bacteria"/>
</dbReference>
<dbReference type="PROSITE" id="PS50110">
    <property type="entry name" value="RESPONSE_REGULATORY"/>
    <property type="match status" value="1"/>
</dbReference>
<dbReference type="InterPro" id="IPR008207">
    <property type="entry name" value="Sig_transdc_His_kin_Hpt_dom"/>
</dbReference>
<protein>
    <submittedName>
        <fullName evidence="7">Response regulator receiver protein</fullName>
    </submittedName>
</protein>
<evidence type="ECO:0000256" key="5">
    <source>
        <dbReference type="PROSITE-ProRule" id="PRU00169"/>
    </source>
</evidence>
<dbReference type="KEGG" id="rpx:Rpdx1_3963"/>
<dbReference type="Proteomes" id="UP000001402">
    <property type="component" value="Chromosome"/>
</dbReference>
<evidence type="ECO:0000256" key="4">
    <source>
        <dbReference type="ARBA" id="ARBA00023163"/>
    </source>
</evidence>
<dbReference type="InterPro" id="IPR050595">
    <property type="entry name" value="Bact_response_regulator"/>
</dbReference>
<dbReference type="EMBL" id="CP002418">
    <property type="protein sequence ID" value="ADU45519.1"/>
    <property type="molecule type" value="Genomic_DNA"/>
</dbReference>
<accession>E6VIU2</accession>
<dbReference type="InterPro" id="IPR011006">
    <property type="entry name" value="CheY-like_superfamily"/>
</dbReference>
<keyword evidence="1 5" id="KW-0597">Phosphoprotein</keyword>
<keyword evidence="4" id="KW-0804">Transcription</keyword>
<feature type="domain" description="Response regulatory" evidence="6">
    <location>
        <begin position="4"/>
        <end position="121"/>
    </location>
</feature>
<dbReference type="InterPro" id="IPR001789">
    <property type="entry name" value="Sig_transdc_resp-reg_receiver"/>
</dbReference>
<dbReference type="GO" id="GO:0000160">
    <property type="term" value="P:phosphorelay signal transduction system"/>
    <property type="evidence" value="ECO:0007669"/>
    <property type="project" value="UniProtKB-KW"/>
</dbReference>
<keyword evidence="3" id="KW-0805">Transcription regulation</keyword>
<dbReference type="SMART" id="SM00448">
    <property type="entry name" value="REC"/>
    <property type="match status" value="1"/>
</dbReference>
<dbReference type="STRING" id="652103.Rpdx1_3963"/>
<dbReference type="BioCyc" id="RPAL652103:RPDX1_RS19560-MONOMER"/>
<evidence type="ECO:0000313" key="7">
    <source>
        <dbReference type="EMBL" id="ADU45519.1"/>
    </source>
</evidence>
<sequence>MKSRVLHIDDDPAMLKVVAAVLSRDPTLETRGCLSAEEGMRAAAEWLPDLILSDVSMPEVDGLQLLGELRNRPLTMGIPVVFTTACGRFEDIADFKALGASGIIAKPFNLRELIGSVRGYLALAASAVDDAGPAPEIGIRDRFKDDAALLRELRGPFEAGGAPDDLRHVVHKLVGVAGIYGFGAISDAAAAVEDGIAHMTPDGVARADTLAGLDGLLELLDRNSGPRPD</sequence>
<gene>
    <name evidence="7" type="ordered locus">Rpdx1_3963</name>
</gene>
<dbReference type="Pfam" id="PF00072">
    <property type="entry name" value="Response_reg"/>
    <property type="match status" value="1"/>
</dbReference>
<dbReference type="PANTHER" id="PTHR44591:SF3">
    <property type="entry name" value="RESPONSE REGULATORY DOMAIN-CONTAINING PROTEIN"/>
    <property type="match status" value="1"/>
</dbReference>
<proteinExistence type="predicted"/>
<dbReference type="SUPFAM" id="SSF47226">
    <property type="entry name" value="Histidine-containing phosphotransfer domain, HPT domain"/>
    <property type="match status" value="1"/>
</dbReference>
<feature type="modified residue" description="4-aspartylphosphate" evidence="5">
    <location>
        <position position="54"/>
    </location>
</feature>
<dbReference type="Gene3D" id="3.40.50.2300">
    <property type="match status" value="1"/>
</dbReference>
<dbReference type="HOGENOM" id="CLU_1209044_0_0_5"/>
<dbReference type="SUPFAM" id="SSF52172">
    <property type="entry name" value="CheY-like"/>
    <property type="match status" value="1"/>
</dbReference>
<evidence type="ECO:0000256" key="3">
    <source>
        <dbReference type="ARBA" id="ARBA00023015"/>
    </source>
</evidence>
<evidence type="ECO:0000313" key="8">
    <source>
        <dbReference type="Proteomes" id="UP000001402"/>
    </source>
</evidence>
<keyword evidence="2" id="KW-0902">Two-component regulatory system</keyword>
<reference evidence="7" key="1">
    <citation type="submission" date="2010-12" db="EMBL/GenBank/DDBJ databases">
        <title>Complete sequence of Rhodopseudomonas palustris DX-1.</title>
        <authorList>
            <consortium name="US DOE Joint Genome Institute"/>
            <person name="Lucas S."/>
            <person name="Copeland A."/>
            <person name="Lapidus A."/>
            <person name="Cheng J.-F."/>
            <person name="Goodwin L."/>
            <person name="Pitluck S."/>
            <person name="Misra M."/>
            <person name="Chertkov O."/>
            <person name="Detter J.C."/>
            <person name="Han C."/>
            <person name="Tapia R."/>
            <person name="Land M."/>
            <person name="Hauser L."/>
            <person name="Kyrpides N."/>
            <person name="Ivanova N."/>
            <person name="Ovchinnikova G."/>
            <person name="Logan B."/>
            <person name="Oda Y."/>
            <person name="Harwood C."/>
            <person name="Woyke T."/>
        </authorList>
    </citation>
    <scope>NUCLEOTIDE SEQUENCE [LARGE SCALE GENOMIC DNA]</scope>
    <source>
        <strain evidence="7">DX-1</strain>
    </source>
</reference>
<dbReference type="OrthoDB" id="9786548at2"/>
<evidence type="ECO:0000256" key="1">
    <source>
        <dbReference type="ARBA" id="ARBA00022553"/>
    </source>
</evidence>
<name>E6VIU2_RHOPX</name>
<evidence type="ECO:0000259" key="6">
    <source>
        <dbReference type="PROSITE" id="PS50110"/>
    </source>
</evidence>
<evidence type="ECO:0000256" key="2">
    <source>
        <dbReference type="ARBA" id="ARBA00023012"/>
    </source>
</evidence>
<dbReference type="Pfam" id="PF01627">
    <property type="entry name" value="Hpt"/>
    <property type="match status" value="1"/>
</dbReference>
<dbReference type="AlphaFoldDB" id="E6VIU2"/>
<organism evidence="7 8">
    <name type="scientific">Rhodopseudomonas palustris (strain DX-1)</name>
    <dbReference type="NCBI Taxonomy" id="652103"/>
    <lineage>
        <taxon>Bacteria</taxon>
        <taxon>Pseudomonadati</taxon>
        <taxon>Pseudomonadota</taxon>
        <taxon>Alphaproteobacteria</taxon>
        <taxon>Hyphomicrobiales</taxon>
        <taxon>Nitrobacteraceae</taxon>
        <taxon>Rhodopseudomonas</taxon>
    </lineage>
</organism>
<dbReference type="GO" id="GO:0004672">
    <property type="term" value="F:protein kinase activity"/>
    <property type="evidence" value="ECO:0007669"/>
    <property type="project" value="UniProtKB-ARBA"/>
</dbReference>
<dbReference type="PANTHER" id="PTHR44591">
    <property type="entry name" value="STRESS RESPONSE REGULATOR PROTEIN 1"/>
    <property type="match status" value="1"/>
</dbReference>